<reference evidence="1" key="3">
    <citation type="journal article" date="2017" name="Nature">
        <title>Genome sequence of the progenitor of the wheat D genome Aegilops tauschii.</title>
        <authorList>
            <person name="Luo M.C."/>
            <person name="Gu Y.Q."/>
            <person name="Puiu D."/>
            <person name="Wang H."/>
            <person name="Twardziok S.O."/>
            <person name="Deal K.R."/>
            <person name="Huo N."/>
            <person name="Zhu T."/>
            <person name="Wang L."/>
            <person name="Wang Y."/>
            <person name="McGuire P.E."/>
            <person name="Liu S."/>
            <person name="Long H."/>
            <person name="Ramasamy R.K."/>
            <person name="Rodriguez J.C."/>
            <person name="Van S.L."/>
            <person name="Yuan L."/>
            <person name="Wang Z."/>
            <person name="Xia Z."/>
            <person name="Xiao L."/>
            <person name="Anderson O.D."/>
            <person name="Ouyang S."/>
            <person name="Liang Y."/>
            <person name="Zimin A.V."/>
            <person name="Pertea G."/>
            <person name="Qi P."/>
            <person name="Bennetzen J.L."/>
            <person name="Dai X."/>
            <person name="Dawson M.W."/>
            <person name="Muller H.G."/>
            <person name="Kugler K."/>
            <person name="Rivarola-Duarte L."/>
            <person name="Spannagl M."/>
            <person name="Mayer K.F.X."/>
            <person name="Lu F.H."/>
            <person name="Bevan M.W."/>
            <person name="Leroy P."/>
            <person name="Li P."/>
            <person name="You F.M."/>
            <person name="Sun Q."/>
            <person name="Liu Z."/>
            <person name="Lyons E."/>
            <person name="Wicker T."/>
            <person name="Salzberg S.L."/>
            <person name="Devos K.M."/>
            <person name="Dvorak J."/>
        </authorList>
    </citation>
    <scope>NUCLEOTIDE SEQUENCE [LARGE SCALE GENOMIC DNA]</scope>
    <source>
        <strain evidence="1">cv. AL8/78</strain>
    </source>
</reference>
<dbReference type="AlphaFoldDB" id="A0A453R9B6"/>
<proteinExistence type="predicted"/>
<name>A0A453R9B6_AEGTS</name>
<sequence>NLATTPPTPPHRRIASHRMAAAAVASNGGAAPVPGRLASVYSEVQTSRIAHALPLPSVLRSHFTLADGPASTAAGSPGE</sequence>
<dbReference type="Gramene" id="AET7Gv20506000.16">
    <property type="protein sequence ID" value="AET7Gv20506000.16"/>
    <property type="gene ID" value="AET7Gv20506000"/>
</dbReference>
<reference evidence="2" key="1">
    <citation type="journal article" date="2014" name="Science">
        <title>Ancient hybridizations among the ancestral genomes of bread wheat.</title>
        <authorList>
            <consortium name="International Wheat Genome Sequencing Consortium,"/>
            <person name="Marcussen T."/>
            <person name="Sandve S.R."/>
            <person name="Heier L."/>
            <person name="Spannagl M."/>
            <person name="Pfeifer M."/>
            <person name="Jakobsen K.S."/>
            <person name="Wulff B.B."/>
            <person name="Steuernagel B."/>
            <person name="Mayer K.F."/>
            <person name="Olsen O.A."/>
        </authorList>
    </citation>
    <scope>NUCLEOTIDE SEQUENCE [LARGE SCALE GENOMIC DNA]</scope>
    <source>
        <strain evidence="2">cv. AL8/78</strain>
    </source>
</reference>
<dbReference type="Proteomes" id="UP000015105">
    <property type="component" value="Chromosome 7D"/>
</dbReference>
<accession>A0A453R9B6</accession>
<protein>
    <submittedName>
        <fullName evidence="1">Uncharacterized protein</fullName>
    </submittedName>
</protein>
<evidence type="ECO:0000313" key="1">
    <source>
        <dbReference type="EnsemblPlants" id="AET7Gv20506000.16"/>
    </source>
</evidence>
<reference evidence="1" key="5">
    <citation type="journal article" date="2021" name="G3 (Bethesda)">
        <title>Aegilops tauschii genome assembly Aet v5.0 features greater sequence contiguity and improved annotation.</title>
        <authorList>
            <person name="Wang L."/>
            <person name="Zhu T."/>
            <person name="Rodriguez J.C."/>
            <person name="Deal K.R."/>
            <person name="Dubcovsky J."/>
            <person name="McGuire P.E."/>
            <person name="Lux T."/>
            <person name="Spannagl M."/>
            <person name="Mayer K.F.X."/>
            <person name="Baldrich P."/>
            <person name="Meyers B.C."/>
            <person name="Huo N."/>
            <person name="Gu Y.Q."/>
            <person name="Zhou H."/>
            <person name="Devos K.M."/>
            <person name="Bennetzen J.L."/>
            <person name="Unver T."/>
            <person name="Budak H."/>
            <person name="Gulick P.J."/>
            <person name="Galiba G."/>
            <person name="Kalapos B."/>
            <person name="Nelson D.R."/>
            <person name="Li P."/>
            <person name="You F.M."/>
            <person name="Luo M.C."/>
            <person name="Dvorak J."/>
        </authorList>
    </citation>
    <scope>NUCLEOTIDE SEQUENCE [LARGE SCALE GENOMIC DNA]</scope>
    <source>
        <strain evidence="1">cv. AL8/78</strain>
    </source>
</reference>
<keyword evidence="2" id="KW-1185">Reference proteome</keyword>
<reference evidence="2" key="2">
    <citation type="journal article" date="2017" name="Nat. Plants">
        <title>The Aegilops tauschii genome reveals multiple impacts of transposons.</title>
        <authorList>
            <person name="Zhao G."/>
            <person name="Zou C."/>
            <person name="Li K."/>
            <person name="Wang K."/>
            <person name="Li T."/>
            <person name="Gao L."/>
            <person name="Zhang X."/>
            <person name="Wang H."/>
            <person name="Yang Z."/>
            <person name="Liu X."/>
            <person name="Jiang W."/>
            <person name="Mao L."/>
            <person name="Kong X."/>
            <person name="Jiao Y."/>
            <person name="Jia J."/>
        </authorList>
    </citation>
    <scope>NUCLEOTIDE SEQUENCE [LARGE SCALE GENOMIC DNA]</scope>
    <source>
        <strain evidence="2">cv. AL8/78</strain>
    </source>
</reference>
<dbReference type="EnsemblPlants" id="AET7Gv20506000.16">
    <property type="protein sequence ID" value="AET7Gv20506000.16"/>
    <property type="gene ID" value="AET7Gv20506000"/>
</dbReference>
<organism evidence="1 2">
    <name type="scientific">Aegilops tauschii subsp. strangulata</name>
    <name type="common">Goatgrass</name>
    <dbReference type="NCBI Taxonomy" id="200361"/>
    <lineage>
        <taxon>Eukaryota</taxon>
        <taxon>Viridiplantae</taxon>
        <taxon>Streptophyta</taxon>
        <taxon>Embryophyta</taxon>
        <taxon>Tracheophyta</taxon>
        <taxon>Spermatophyta</taxon>
        <taxon>Magnoliopsida</taxon>
        <taxon>Liliopsida</taxon>
        <taxon>Poales</taxon>
        <taxon>Poaceae</taxon>
        <taxon>BOP clade</taxon>
        <taxon>Pooideae</taxon>
        <taxon>Triticodae</taxon>
        <taxon>Triticeae</taxon>
        <taxon>Triticinae</taxon>
        <taxon>Aegilops</taxon>
    </lineage>
</organism>
<evidence type="ECO:0000313" key="2">
    <source>
        <dbReference type="Proteomes" id="UP000015105"/>
    </source>
</evidence>
<reference evidence="1" key="4">
    <citation type="submission" date="2019-03" db="UniProtKB">
        <authorList>
            <consortium name="EnsemblPlants"/>
        </authorList>
    </citation>
    <scope>IDENTIFICATION</scope>
</reference>